<feature type="binding site" evidence="8">
    <location>
        <position position="90"/>
    </location>
    <ligand>
        <name>Fe cation</name>
        <dbReference type="ChEBI" id="CHEBI:24875"/>
    </ligand>
</feature>
<name>A0A1F6MC11_9BACT</name>
<evidence type="ECO:0000313" key="10">
    <source>
        <dbReference type="Proteomes" id="UP000177953"/>
    </source>
</evidence>
<dbReference type="InterPro" id="IPR043135">
    <property type="entry name" value="Fur_C"/>
</dbReference>
<evidence type="ECO:0000256" key="4">
    <source>
        <dbReference type="ARBA" id="ARBA00023015"/>
    </source>
</evidence>
<evidence type="ECO:0000256" key="6">
    <source>
        <dbReference type="ARBA" id="ARBA00023163"/>
    </source>
</evidence>
<evidence type="ECO:0000313" key="9">
    <source>
        <dbReference type="EMBL" id="OGH69166.1"/>
    </source>
</evidence>
<dbReference type="InterPro" id="IPR036390">
    <property type="entry name" value="WH_DNA-bd_sf"/>
</dbReference>
<accession>A0A1F6MC11</accession>
<keyword evidence="4" id="KW-0805">Transcription regulation</keyword>
<comment type="caution">
    <text evidence="9">The sequence shown here is derived from an EMBL/GenBank/DDBJ whole genome shotgun (WGS) entry which is preliminary data.</text>
</comment>
<gene>
    <name evidence="9" type="ORF">A2754_02800</name>
</gene>
<protein>
    <recommendedName>
        <fullName evidence="11">Transcriptional repressor</fullName>
    </recommendedName>
</protein>
<evidence type="ECO:0008006" key="11">
    <source>
        <dbReference type="Google" id="ProtNLM"/>
    </source>
</evidence>
<dbReference type="GO" id="GO:0045892">
    <property type="term" value="P:negative regulation of DNA-templated transcription"/>
    <property type="evidence" value="ECO:0007669"/>
    <property type="project" value="TreeGrafter"/>
</dbReference>
<feature type="binding site" evidence="7">
    <location>
        <position position="99"/>
    </location>
    <ligand>
        <name>Zn(2+)</name>
        <dbReference type="ChEBI" id="CHEBI:29105"/>
    </ligand>
</feature>
<sequence length="145" mass="16915">MHHNPSIIDELRRGGERITPLRTALIEVLSKSHEPKTPQELLLALAKKGFKANKTTVYRQLEALQRFSIIQEVRFTDRTKRYELVSESGHHHHLVCLQCQRIEDVSFPTDLEQHEKTIWKKNKFKVLQHSLEFFGLCKSCQGKGK</sequence>
<comment type="cofactor">
    <cofactor evidence="8">
        <name>Mn(2+)</name>
        <dbReference type="ChEBI" id="CHEBI:29035"/>
    </cofactor>
    <cofactor evidence="8">
        <name>Fe(2+)</name>
        <dbReference type="ChEBI" id="CHEBI:29033"/>
    </cofactor>
    <text evidence="8">Binds 1 Mn(2+) or Fe(2+) ion per subunit.</text>
</comment>
<comment type="similarity">
    <text evidence="1">Belongs to the Fur family.</text>
</comment>
<dbReference type="PANTHER" id="PTHR33202:SF7">
    <property type="entry name" value="FERRIC UPTAKE REGULATION PROTEIN"/>
    <property type="match status" value="1"/>
</dbReference>
<dbReference type="InterPro" id="IPR002481">
    <property type="entry name" value="FUR"/>
</dbReference>
<dbReference type="GO" id="GO:0000976">
    <property type="term" value="F:transcription cis-regulatory region binding"/>
    <property type="evidence" value="ECO:0007669"/>
    <property type="project" value="TreeGrafter"/>
</dbReference>
<keyword evidence="5" id="KW-0238">DNA-binding</keyword>
<dbReference type="PANTHER" id="PTHR33202">
    <property type="entry name" value="ZINC UPTAKE REGULATION PROTEIN"/>
    <property type="match status" value="1"/>
</dbReference>
<evidence type="ECO:0000256" key="7">
    <source>
        <dbReference type="PIRSR" id="PIRSR602481-1"/>
    </source>
</evidence>
<evidence type="ECO:0000256" key="3">
    <source>
        <dbReference type="ARBA" id="ARBA00022833"/>
    </source>
</evidence>
<dbReference type="SUPFAM" id="SSF46785">
    <property type="entry name" value="Winged helix' DNA-binding domain"/>
    <property type="match status" value="1"/>
</dbReference>
<keyword evidence="8" id="KW-0408">Iron</keyword>
<keyword evidence="7" id="KW-0479">Metal-binding</keyword>
<evidence type="ECO:0000256" key="1">
    <source>
        <dbReference type="ARBA" id="ARBA00007957"/>
    </source>
</evidence>
<dbReference type="AlphaFoldDB" id="A0A1F6MC11"/>
<comment type="cofactor">
    <cofactor evidence="7">
        <name>Zn(2+)</name>
        <dbReference type="ChEBI" id="CHEBI:29105"/>
    </cofactor>
    <text evidence="7">Binds 1 zinc ion per subunit.</text>
</comment>
<feature type="binding site" evidence="7">
    <location>
        <position position="137"/>
    </location>
    <ligand>
        <name>Zn(2+)</name>
        <dbReference type="ChEBI" id="CHEBI:29105"/>
    </ligand>
</feature>
<dbReference type="CDD" id="cd07153">
    <property type="entry name" value="Fur_like"/>
    <property type="match status" value="1"/>
</dbReference>
<evidence type="ECO:0000256" key="5">
    <source>
        <dbReference type="ARBA" id="ARBA00023125"/>
    </source>
</evidence>
<keyword evidence="2" id="KW-0678">Repressor</keyword>
<dbReference type="Gene3D" id="3.30.1490.190">
    <property type="match status" value="1"/>
</dbReference>
<keyword evidence="6" id="KW-0804">Transcription</keyword>
<dbReference type="Proteomes" id="UP000177953">
    <property type="component" value="Unassembled WGS sequence"/>
</dbReference>
<keyword evidence="3 7" id="KW-0862">Zinc</keyword>
<feature type="binding site" evidence="8">
    <location>
        <position position="129"/>
    </location>
    <ligand>
        <name>Fe cation</name>
        <dbReference type="ChEBI" id="CHEBI:24875"/>
    </ligand>
</feature>
<dbReference type="Gene3D" id="1.10.10.10">
    <property type="entry name" value="Winged helix-like DNA-binding domain superfamily/Winged helix DNA-binding domain"/>
    <property type="match status" value="1"/>
</dbReference>
<dbReference type="Pfam" id="PF01475">
    <property type="entry name" value="FUR"/>
    <property type="match status" value="1"/>
</dbReference>
<feature type="binding site" evidence="7">
    <location>
        <position position="140"/>
    </location>
    <ligand>
        <name>Zn(2+)</name>
        <dbReference type="ChEBI" id="CHEBI:29105"/>
    </ligand>
</feature>
<organism evidence="9 10">
    <name type="scientific">Candidatus Magasanikbacteria bacterium RIFCSPHIGHO2_01_FULL_47_8</name>
    <dbReference type="NCBI Taxonomy" id="1798673"/>
    <lineage>
        <taxon>Bacteria</taxon>
        <taxon>Candidatus Magasanikiibacteriota</taxon>
    </lineage>
</organism>
<dbReference type="GO" id="GO:1900376">
    <property type="term" value="P:regulation of secondary metabolite biosynthetic process"/>
    <property type="evidence" value="ECO:0007669"/>
    <property type="project" value="TreeGrafter"/>
</dbReference>
<dbReference type="EMBL" id="MFPU01000061">
    <property type="protein sequence ID" value="OGH69166.1"/>
    <property type="molecule type" value="Genomic_DNA"/>
</dbReference>
<feature type="binding site" evidence="8">
    <location>
        <position position="112"/>
    </location>
    <ligand>
        <name>Fe cation</name>
        <dbReference type="ChEBI" id="CHEBI:24875"/>
    </ligand>
</feature>
<dbReference type="GO" id="GO:0003700">
    <property type="term" value="F:DNA-binding transcription factor activity"/>
    <property type="evidence" value="ECO:0007669"/>
    <property type="project" value="InterPro"/>
</dbReference>
<dbReference type="InterPro" id="IPR036388">
    <property type="entry name" value="WH-like_DNA-bd_sf"/>
</dbReference>
<evidence type="ECO:0000256" key="2">
    <source>
        <dbReference type="ARBA" id="ARBA00022491"/>
    </source>
</evidence>
<reference evidence="9 10" key="1">
    <citation type="journal article" date="2016" name="Nat. Commun.">
        <title>Thousands of microbial genomes shed light on interconnected biogeochemical processes in an aquifer system.</title>
        <authorList>
            <person name="Anantharaman K."/>
            <person name="Brown C.T."/>
            <person name="Hug L.A."/>
            <person name="Sharon I."/>
            <person name="Castelle C.J."/>
            <person name="Probst A.J."/>
            <person name="Thomas B.C."/>
            <person name="Singh A."/>
            <person name="Wilkins M.J."/>
            <person name="Karaoz U."/>
            <person name="Brodie E.L."/>
            <person name="Williams K.H."/>
            <person name="Hubbard S.S."/>
            <person name="Banfield J.F."/>
        </authorList>
    </citation>
    <scope>NUCLEOTIDE SEQUENCE [LARGE SCALE GENOMIC DNA]</scope>
</reference>
<feature type="binding site" evidence="7">
    <location>
        <position position="96"/>
    </location>
    <ligand>
        <name>Zn(2+)</name>
        <dbReference type="ChEBI" id="CHEBI:29105"/>
    </ligand>
</feature>
<evidence type="ECO:0000256" key="8">
    <source>
        <dbReference type="PIRSR" id="PIRSR602481-2"/>
    </source>
</evidence>
<dbReference type="GO" id="GO:0008270">
    <property type="term" value="F:zinc ion binding"/>
    <property type="evidence" value="ECO:0007669"/>
    <property type="project" value="TreeGrafter"/>
</dbReference>
<proteinExistence type="inferred from homology"/>